<proteinExistence type="predicted"/>
<dbReference type="SUPFAM" id="SSF53448">
    <property type="entry name" value="Nucleotide-diphospho-sugar transferases"/>
    <property type="match status" value="1"/>
</dbReference>
<dbReference type="Gene3D" id="3.10.580.10">
    <property type="entry name" value="CBS-domain"/>
    <property type="match status" value="1"/>
</dbReference>
<dbReference type="PANTHER" id="PTHR22572">
    <property type="entry name" value="SUGAR-1-PHOSPHATE GUANYL TRANSFERASE"/>
    <property type="match status" value="1"/>
</dbReference>
<protein>
    <submittedName>
        <fullName evidence="2">NTP transferase domain-containing protein</fullName>
    </submittedName>
</protein>
<gene>
    <name evidence="2" type="ORF">H9943_07965</name>
</gene>
<sequence>MRIEDLLLDENQTVLGALKQLDTTGHKVLFIAPDRRLKAVVTDGDVRRHLLAGGSLHDSVSAMANYRPISVTSAERRRAKKVIEEHAISALPIVDSNGFIVNIEFASGFDIDISSKVCLPVVMMAGGLGTRLYPYTKILPKPLIPVGELPIAEHIIHRFYSAGCRHFTLIVNYKKSMIKSYFNELEKDYTVEYADEDEPLGTGGGLSLLQGKLKETFFLTNCDILVDADFGSLYRFHKESGNDITMVCSLKDYTIPYGVIEHENGVLTGMREKPHLSFYINTGLYVVEPHVIDKIQPGVFTPFTDLIETVRTDGGKVGVYPVSEQSWMDMGQLEELENMRRRLEEQG</sequence>
<feature type="domain" description="Nucleotidyl transferase" evidence="1">
    <location>
        <begin position="122"/>
        <end position="344"/>
    </location>
</feature>
<organism evidence="2 3">
    <name type="scientific">Candidatus Ruthenibacterium avium</name>
    <dbReference type="NCBI Taxonomy" id="2838751"/>
    <lineage>
        <taxon>Bacteria</taxon>
        <taxon>Bacillati</taxon>
        <taxon>Bacillota</taxon>
        <taxon>Clostridia</taxon>
        <taxon>Eubacteriales</taxon>
        <taxon>Oscillospiraceae</taxon>
        <taxon>Ruthenibacterium</taxon>
    </lineage>
</organism>
<dbReference type="Gene3D" id="3.90.550.10">
    <property type="entry name" value="Spore Coat Polysaccharide Biosynthesis Protein SpsA, Chain A"/>
    <property type="match status" value="1"/>
</dbReference>
<dbReference type="SUPFAM" id="SSF54631">
    <property type="entry name" value="CBS-domain pair"/>
    <property type="match status" value="1"/>
</dbReference>
<evidence type="ECO:0000259" key="1">
    <source>
        <dbReference type="Pfam" id="PF00483"/>
    </source>
</evidence>
<keyword evidence="2" id="KW-0808">Transferase</keyword>
<evidence type="ECO:0000313" key="3">
    <source>
        <dbReference type="Proteomes" id="UP000824209"/>
    </source>
</evidence>
<evidence type="ECO:0000313" key="2">
    <source>
        <dbReference type="EMBL" id="HJB40314.1"/>
    </source>
</evidence>
<accession>A0A9D2M3U0</accession>
<dbReference type="InterPro" id="IPR046342">
    <property type="entry name" value="CBS_dom_sf"/>
</dbReference>
<dbReference type="InterPro" id="IPR005835">
    <property type="entry name" value="NTP_transferase_dom"/>
</dbReference>
<dbReference type="InterPro" id="IPR050486">
    <property type="entry name" value="Mannose-1P_guanyltransferase"/>
</dbReference>
<comment type="caution">
    <text evidence="2">The sequence shown here is derived from an EMBL/GenBank/DDBJ whole genome shotgun (WGS) entry which is preliminary data.</text>
</comment>
<dbReference type="EMBL" id="DWYA01000065">
    <property type="protein sequence ID" value="HJB40314.1"/>
    <property type="molecule type" value="Genomic_DNA"/>
</dbReference>
<reference evidence="2" key="1">
    <citation type="journal article" date="2021" name="PeerJ">
        <title>Extensive microbial diversity within the chicken gut microbiome revealed by metagenomics and culture.</title>
        <authorList>
            <person name="Gilroy R."/>
            <person name="Ravi A."/>
            <person name="Getino M."/>
            <person name="Pursley I."/>
            <person name="Horton D.L."/>
            <person name="Alikhan N.F."/>
            <person name="Baker D."/>
            <person name="Gharbi K."/>
            <person name="Hall N."/>
            <person name="Watson M."/>
            <person name="Adriaenssens E.M."/>
            <person name="Foster-Nyarko E."/>
            <person name="Jarju S."/>
            <person name="Secka A."/>
            <person name="Antonio M."/>
            <person name="Oren A."/>
            <person name="Chaudhuri R.R."/>
            <person name="La Ragione R."/>
            <person name="Hildebrand F."/>
            <person name="Pallen M.J."/>
        </authorList>
    </citation>
    <scope>NUCLEOTIDE SEQUENCE</scope>
    <source>
        <strain evidence="2">ChiBcec8-14828</strain>
    </source>
</reference>
<dbReference type="Proteomes" id="UP000824209">
    <property type="component" value="Unassembled WGS sequence"/>
</dbReference>
<dbReference type="AlphaFoldDB" id="A0A9D2M3U0"/>
<dbReference type="Pfam" id="PF00483">
    <property type="entry name" value="NTP_transferase"/>
    <property type="match status" value="1"/>
</dbReference>
<dbReference type="GO" id="GO:0016740">
    <property type="term" value="F:transferase activity"/>
    <property type="evidence" value="ECO:0007669"/>
    <property type="project" value="UniProtKB-KW"/>
</dbReference>
<name>A0A9D2M3U0_9FIRM</name>
<dbReference type="InterPro" id="IPR029044">
    <property type="entry name" value="Nucleotide-diphossugar_trans"/>
</dbReference>
<reference evidence="2" key="2">
    <citation type="submission" date="2021-04" db="EMBL/GenBank/DDBJ databases">
        <authorList>
            <person name="Gilroy R."/>
        </authorList>
    </citation>
    <scope>NUCLEOTIDE SEQUENCE</scope>
    <source>
        <strain evidence="2">ChiBcec8-14828</strain>
    </source>
</reference>